<feature type="region of interest" description="Disordered" evidence="1">
    <location>
        <begin position="20"/>
        <end position="41"/>
    </location>
</feature>
<evidence type="ECO:0008006" key="4">
    <source>
        <dbReference type="Google" id="ProtNLM"/>
    </source>
</evidence>
<accession>A0A422QJR1</accession>
<keyword evidence="3" id="KW-1185">Reference proteome</keyword>
<dbReference type="EMBL" id="JSAB01000125">
    <property type="protein sequence ID" value="RNF30235.1"/>
    <property type="molecule type" value="Genomic_DNA"/>
</dbReference>
<gene>
    <name evidence="2" type="ORF">NM04_13270</name>
</gene>
<evidence type="ECO:0000256" key="1">
    <source>
        <dbReference type="SAM" id="MobiDB-lite"/>
    </source>
</evidence>
<dbReference type="OrthoDB" id="8564304at2"/>
<name>A0A422QJR1_9BURK</name>
<evidence type="ECO:0000313" key="2">
    <source>
        <dbReference type="EMBL" id="RNF30235.1"/>
    </source>
</evidence>
<organism evidence="2 3">
    <name type="scientific">Massilia aurea</name>
    <dbReference type="NCBI Taxonomy" id="373040"/>
    <lineage>
        <taxon>Bacteria</taxon>
        <taxon>Pseudomonadati</taxon>
        <taxon>Pseudomonadota</taxon>
        <taxon>Betaproteobacteria</taxon>
        <taxon>Burkholderiales</taxon>
        <taxon>Oxalobacteraceae</taxon>
        <taxon>Telluria group</taxon>
        <taxon>Massilia</taxon>
    </lineage>
</organism>
<sequence>MDKTNLAKYDAKKLMNKMGPKGAVIGKAGDAPAADRREQRERDRALGLVPFAVKLNGDLVKQLQAQSKEQGVDLNELVAQLLQKGLAG</sequence>
<dbReference type="AlphaFoldDB" id="A0A422QJR1"/>
<proteinExistence type="predicted"/>
<dbReference type="RefSeq" id="WP_123069988.1">
    <property type="nucleotide sequence ID" value="NZ_JSAB01000125.1"/>
</dbReference>
<evidence type="ECO:0000313" key="3">
    <source>
        <dbReference type="Proteomes" id="UP000283254"/>
    </source>
</evidence>
<comment type="caution">
    <text evidence="2">The sequence shown here is derived from an EMBL/GenBank/DDBJ whole genome shotgun (WGS) entry which is preliminary data.</text>
</comment>
<dbReference type="Proteomes" id="UP000283254">
    <property type="component" value="Unassembled WGS sequence"/>
</dbReference>
<protein>
    <recommendedName>
        <fullName evidence="4">LexA regulated protein</fullName>
    </recommendedName>
</protein>
<reference evidence="2" key="1">
    <citation type="submission" date="2014-10" db="EMBL/GenBank/DDBJ databases">
        <title>Massilia sp. genome.</title>
        <authorList>
            <person name="Xu B."/>
            <person name="Dai L."/>
            <person name="Huang Z."/>
        </authorList>
    </citation>
    <scope>NUCLEOTIDE SEQUENCE [LARGE SCALE GENOMIC DNA]</scope>
    <source>
        <strain evidence="2">CFS-1</strain>
    </source>
</reference>